<reference evidence="4" key="1">
    <citation type="submission" date="2017-03" db="EMBL/GenBank/DDBJ databases">
        <title>Genomes of endolithic fungi from Antarctica.</title>
        <authorList>
            <person name="Coleine C."/>
            <person name="Masonjones S."/>
            <person name="Stajich J.E."/>
        </authorList>
    </citation>
    <scope>NUCLEOTIDE SEQUENCE [LARGE SCALE GENOMIC DNA]</scope>
    <source>
        <strain evidence="4">CCFEE 5527</strain>
    </source>
</reference>
<dbReference type="PANTHER" id="PTHR47524">
    <property type="entry name" value="20S RRNA ACCUMULATION PROTEIN 4"/>
    <property type="match status" value="1"/>
</dbReference>
<feature type="region of interest" description="Disordered" evidence="1">
    <location>
        <begin position="117"/>
        <end position="246"/>
    </location>
</feature>
<dbReference type="AlphaFoldDB" id="A0A1V8T9X8"/>
<accession>A0A1V8T9X8</accession>
<dbReference type="STRING" id="1507870.A0A1V8T9X8"/>
<feature type="domain" description="Programmed cell death protein 2 C-terminal" evidence="2">
    <location>
        <begin position="298"/>
        <end position="406"/>
    </location>
</feature>
<proteinExistence type="predicted"/>
<feature type="compositionally biased region" description="Low complexity" evidence="1">
    <location>
        <begin position="190"/>
        <end position="206"/>
    </location>
</feature>
<feature type="compositionally biased region" description="Pro residues" evidence="1">
    <location>
        <begin position="221"/>
        <end position="231"/>
    </location>
</feature>
<feature type="compositionally biased region" description="Acidic residues" evidence="1">
    <location>
        <begin position="1"/>
        <end position="22"/>
    </location>
</feature>
<evidence type="ECO:0000259" key="2">
    <source>
        <dbReference type="Pfam" id="PF04194"/>
    </source>
</evidence>
<feature type="region of interest" description="Disordered" evidence="1">
    <location>
        <begin position="1"/>
        <end position="56"/>
    </location>
</feature>
<dbReference type="FunCoup" id="A0A1V8T9X8">
    <property type="interactions" value="615"/>
</dbReference>
<dbReference type="EMBL" id="NAJO01000013">
    <property type="protein sequence ID" value="OQO08160.1"/>
    <property type="molecule type" value="Genomic_DNA"/>
</dbReference>
<dbReference type="OrthoDB" id="443682at2759"/>
<dbReference type="PANTHER" id="PTHR47524:SF1">
    <property type="entry name" value="20S RRNA ACCUMULATION PROTEIN 4"/>
    <property type="match status" value="1"/>
</dbReference>
<dbReference type="GO" id="GO:0005737">
    <property type="term" value="C:cytoplasm"/>
    <property type="evidence" value="ECO:0007669"/>
    <property type="project" value="InterPro"/>
</dbReference>
<feature type="compositionally biased region" description="Polar residues" evidence="1">
    <location>
        <begin position="28"/>
        <end position="37"/>
    </location>
</feature>
<organism evidence="3 4">
    <name type="scientific">Cryoendolithus antarcticus</name>
    <dbReference type="NCBI Taxonomy" id="1507870"/>
    <lineage>
        <taxon>Eukaryota</taxon>
        <taxon>Fungi</taxon>
        <taxon>Dikarya</taxon>
        <taxon>Ascomycota</taxon>
        <taxon>Pezizomycotina</taxon>
        <taxon>Dothideomycetes</taxon>
        <taxon>Dothideomycetidae</taxon>
        <taxon>Cladosporiales</taxon>
        <taxon>Cladosporiaceae</taxon>
        <taxon>Cryoendolithus</taxon>
    </lineage>
</organism>
<evidence type="ECO:0000256" key="1">
    <source>
        <dbReference type="SAM" id="MobiDB-lite"/>
    </source>
</evidence>
<keyword evidence="4" id="KW-1185">Reference proteome</keyword>
<dbReference type="GO" id="GO:0030490">
    <property type="term" value="P:maturation of SSU-rRNA"/>
    <property type="evidence" value="ECO:0007669"/>
    <property type="project" value="TreeGrafter"/>
</dbReference>
<sequence>MPPNAEDYDSDSDDETYDDYETDVTLGYASNDSTGDDFSQLGGHPTWPSNAAPPPGDFSKCKVCSKPMSSLLQLDAELPMEFPGHERKVYLFTCRQKACRRREGSVRGFRWTKVTPATATKASESTQITTESESVSSKPKADLGASLFGAKPASGSGSANPFAASGPASDGGSNPFAPKSATEPMPPSAASPAAATQASEPADPAADLPATFASKARIAAGPPPPPTPTTPWPSESDFPTPYPPSHIAAEKEYISPPSKSSDPSALPPGVRLLDAETEGQGSGSGNKADASAFESVSDKTFQKFSDRLAENPEQVLRYHFRGQPLLYSKTDGLGKTWPAAMKRCGSCGSERVFELQLVPGAIVELEREEEGFEGMDWGTVLLGVCGRDCAEGNEETWREEWVGVQWEVLGT</sequence>
<evidence type="ECO:0000313" key="4">
    <source>
        <dbReference type="Proteomes" id="UP000192596"/>
    </source>
</evidence>
<evidence type="ECO:0000313" key="3">
    <source>
        <dbReference type="EMBL" id="OQO08160.1"/>
    </source>
</evidence>
<dbReference type="InParanoid" id="A0A1V8T9X8"/>
<feature type="compositionally biased region" description="Low complexity" evidence="1">
    <location>
        <begin position="123"/>
        <end position="137"/>
    </location>
</feature>
<comment type="caution">
    <text evidence="3">The sequence shown here is derived from an EMBL/GenBank/DDBJ whole genome shotgun (WGS) entry which is preliminary data.</text>
</comment>
<protein>
    <recommendedName>
        <fullName evidence="2">Programmed cell death protein 2 C-terminal domain-containing protein</fullName>
    </recommendedName>
</protein>
<dbReference type="Pfam" id="PF04194">
    <property type="entry name" value="PDCD2_C"/>
    <property type="match status" value="1"/>
</dbReference>
<name>A0A1V8T9X8_9PEZI</name>
<dbReference type="Proteomes" id="UP000192596">
    <property type="component" value="Unassembled WGS sequence"/>
</dbReference>
<dbReference type="InterPro" id="IPR007320">
    <property type="entry name" value="PDCD2_C"/>
</dbReference>
<gene>
    <name evidence="3" type="ORF">B0A48_06954</name>
</gene>